<evidence type="ECO:0000313" key="3">
    <source>
        <dbReference type="Proteomes" id="UP000054018"/>
    </source>
</evidence>
<keyword evidence="3" id="KW-1185">Reference proteome</keyword>
<evidence type="ECO:0000256" key="1">
    <source>
        <dbReference type="SAM" id="MobiDB-lite"/>
    </source>
</evidence>
<reference evidence="3" key="2">
    <citation type="submission" date="2015-01" db="EMBL/GenBank/DDBJ databases">
        <title>Evolutionary Origins and Diversification of the Mycorrhizal Mutualists.</title>
        <authorList>
            <consortium name="DOE Joint Genome Institute"/>
            <consortium name="Mycorrhizal Genomics Consortium"/>
            <person name="Kohler A."/>
            <person name="Kuo A."/>
            <person name="Nagy L.G."/>
            <person name="Floudas D."/>
            <person name="Copeland A."/>
            <person name="Barry K.W."/>
            <person name="Cichocki N."/>
            <person name="Veneault-Fourrey C."/>
            <person name="LaButti K."/>
            <person name="Lindquist E.A."/>
            <person name="Lipzen A."/>
            <person name="Lundell T."/>
            <person name="Morin E."/>
            <person name="Murat C."/>
            <person name="Riley R."/>
            <person name="Ohm R."/>
            <person name="Sun H."/>
            <person name="Tunlid A."/>
            <person name="Henrissat B."/>
            <person name="Grigoriev I.V."/>
            <person name="Hibbett D.S."/>
            <person name="Martin F."/>
        </authorList>
    </citation>
    <scope>NUCLEOTIDE SEQUENCE [LARGE SCALE GENOMIC DNA]</scope>
    <source>
        <strain evidence="3">441</strain>
    </source>
</reference>
<sequence length="540" mass="60986">MPELDDSDNGLPFGAVDLNDGAEVATISLFLGPGHILPCIKKWAWLRLPNGQIARSAWRETLRTPEQIHVSCNVKMSMYTLNTTNTSFNSNGSSSLLLQETERLLETSGNGIEDPLIGLGPLSSLQQPFTPYLPQNPNNQVNGAYMQDSKVAYLQDRCNTLERYLVKVTSERDTIKNLFNQLMNAVKSMTCNLLLNSSVLTLPALMIMDEKAPMHELHPNVHFWTKKNFEDWLDSAEAQGSDRRIYAYLEDPNGNVPSSEMLRNMQKTLRGAWRELAFPLLKFAENGWKLEYICTRSYPTWSKRYLDESGNLKRTTRDTVKEEATNEEEDFQDHSLSGKKRKGHTEMGRLHNKKPKVETLSTVDTPKVTTVPHSNQPAPLPEEVAAKQLDSHQVSAIPSDKENLPVISDVTQPSVSYNPMSLLAVAVDKVKMIPLPPVPESPIKYDSVPIHAPEAKHLIELSSDTSKRTKFRPSGTKNGRNLCILRWLKQVNANSQKEEFCVYYEKTLTATQQEDYDNEAKQLVKDNGWVKAIIKNSKLY</sequence>
<dbReference type="Proteomes" id="UP000054018">
    <property type="component" value="Unassembled WGS sequence"/>
</dbReference>
<reference evidence="2 3" key="1">
    <citation type="submission" date="2014-04" db="EMBL/GenBank/DDBJ databases">
        <authorList>
            <consortium name="DOE Joint Genome Institute"/>
            <person name="Kuo A."/>
            <person name="Kohler A."/>
            <person name="Costa M.D."/>
            <person name="Nagy L.G."/>
            <person name="Floudas D."/>
            <person name="Copeland A."/>
            <person name="Barry K.W."/>
            <person name="Cichocki N."/>
            <person name="Veneault-Fourrey C."/>
            <person name="LaButti K."/>
            <person name="Lindquist E.A."/>
            <person name="Lipzen A."/>
            <person name="Lundell T."/>
            <person name="Morin E."/>
            <person name="Murat C."/>
            <person name="Sun H."/>
            <person name="Tunlid A."/>
            <person name="Henrissat B."/>
            <person name="Grigoriev I.V."/>
            <person name="Hibbett D.S."/>
            <person name="Martin F."/>
            <person name="Nordberg H.P."/>
            <person name="Cantor M.N."/>
            <person name="Hua S.X."/>
        </authorList>
    </citation>
    <scope>NUCLEOTIDE SEQUENCE [LARGE SCALE GENOMIC DNA]</scope>
    <source>
        <strain evidence="2 3">441</strain>
    </source>
</reference>
<protein>
    <submittedName>
        <fullName evidence="2">Uncharacterized protein</fullName>
    </submittedName>
</protein>
<dbReference type="STRING" id="765257.A0A0C9ZP89"/>
<dbReference type="EMBL" id="KN833719">
    <property type="protein sequence ID" value="KIK24142.1"/>
    <property type="molecule type" value="Genomic_DNA"/>
</dbReference>
<evidence type="ECO:0000313" key="2">
    <source>
        <dbReference type="EMBL" id="KIK24142.1"/>
    </source>
</evidence>
<dbReference type="OrthoDB" id="2681506at2759"/>
<gene>
    <name evidence="2" type="ORF">PISMIDRAFT_10412</name>
</gene>
<dbReference type="AlphaFoldDB" id="A0A0C9ZP89"/>
<feature type="region of interest" description="Disordered" evidence="1">
    <location>
        <begin position="316"/>
        <end position="347"/>
    </location>
</feature>
<dbReference type="HOGENOM" id="CLU_035442_2_0_1"/>
<organism evidence="2 3">
    <name type="scientific">Pisolithus microcarpus 441</name>
    <dbReference type="NCBI Taxonomy" id="765257"/>
    <lineage>
        <taxon>Eukaryota</taxon>
        <taxon>Fungi</taxon>
        <taxon>Dikarya</taxon>
        <taxon>Basidiomycota</taxon>
        <taxon>Agaricomycotina</taxon>
        <taxon>Agaricomycetes</taxon>
        <taxon>Agaricomycetidae</taxon>
        <taxon>Boletales</taxon>
        <taxon>Sclerodermatineae</taxon>
        <taxon>Pisolithaceae</taxon>
        <taxon>Pisolithus</taxon>
    </lineage>
</organism>
<accession>A0A0C9ZP89</accession>
<proteinExistence type="predicted"/>
<name>A0A0C9ZP89_9AGAM</name>